<dbReference type="GO" id="GO:0003700">
    <property type="term" value="F:DNA-binding transcription factor activity"/>
    <property type="evidence" value="ECO:0007669"/>
    <property type="project" value="InterPro"/>
</dbReference>
<dbReference type="SUPFAM" id="SSF46785">
    <property type="entry name" value="Winged helix' DNA-binding domain"/>
    <property type="match status" value="1"/>
</dbReference>
<reference evidence="7" key="1">
    <citation type="submission" date="2016-11" db="EMBL/GenBank/DDBJ databases">
        <authorList>
            <person name="Varghese N."/>
            <person name="Submissions S."/>
        </authorList>
    </citation>
    <scope>NUCLEOTIDE SEQUENCE [LARGE SCALE GENOMIC DNA]</scope>
    <source>
        <strain evidence="7">CGMCC 1.8995</strain>
    </source>
</reference>
<evidence type="ECO:0000256" key="1">
    <source>
        <dbReference type="ARBA" id="ARBA00009437"/>
    </source>
</evidence>
<evidence type="ECO:0000256" key="3">
    <source>
        <dbReference type="ARBA" id="ARBA00023125"/>
    </source>
</evidence>
<dbReference type="Pfam" id="PF03466">
    <property type="entry name" value="LysR_substrate"/>
    <property type="match status" value="1"/>
</dbReference>
<dbReference type="InterPro" id="IPR036390">
    <property type="entry name" value="WH_DNA-bd_sf"/>
</dbReference>
<protein>
    <submittedName>
        <fullName evidence="6">DNA-binding transcriptional regulator, LysR family</fullName>
    </submittedName>
</protein>
<dbReference type="Gene3D" id="3.40.190.290">
    <property type="match status" value="1"/>
</dbReference>
<keyword evidence="7" id="KW-1185">Reference proteome</keyword>
<accession>A0A1M5NHQ5</accession>
<evidence type="ECO:0000313" key="6">
    <source>
        <dbReference type="EMBL" id="SHG88493.1"/>
    </source>
</evidence>
<dbReference type="FunFam" id="1.10.10.10:FF:000001">
    <property type="entry name" value="LysR family transcriptional regulator"/>
    <property type="match status" value="1"/>
</dbReference>
<dbReference type="InterPro" id="IPR005119">
    <property type="entry name" value="LysR_subst-bd"/>
</dbReference>
<gene>
    <name evidence="6" type="ORF">SAMN05216361_3221</name>
</gene>
<dbReference type="SUPFAM" id="SSF53850">
    <property type="entry name" value="Periplasmic binding protein-like II"/>
    <property type="match status" value="1"/>
</dbReference>
<dbReference type="EMBL" id="FQWD01000005">
    <property type="protein sequence ID" value="SHG88493.1"/>
    <property type="molecule type" value="Genomic_DNA"/>
</dbReference>
<dbReference type="GO" id="GO:0005829">
    <property type="term" value="C:cytosol"/>
    <property type="evidence" value="ECO:0007669"/>
    <property type="project" value="TreeGrafter"/>
</dbReference>
<keyword evidence="4" id="KW-0804">Transcription</keyword>
<comment type="similarity">
    <text evidence="1">Belongs to the LysR transcriptional regulatory family.</text>
</comment>
<dbReference type="InterPro" id="IPR036388">
    <property type="entry name" value="WH-like_DNA-bd_sf"/>
</dbReference>
<dbReference type="InterPro" id="IPR000847">
    <property type="entry name" value="LysR_HTH_N"/>
</dbReference>
<dbReference type="Gene3D" id="1.10.10.10">
    <property type="entry name" value="Winged helix-like DNA-binding domain superfamily/Winged helix DNA-binding domain"/>
    <property type="match status" value="1"/>
</dbReference>
<evidence type="ECO:0000256" key="4">
    <source>
        <dbReference type="ARBA" id="ARBA00023163"/>
    </source>
</evidence>
<dbReference type="GO" id="GO:0003677">
    <property type="term" value="F:DNA binding"/>
    <property type="evidence" value="ECO:0007669"/>
    <property type="project" value="UniProtKB-KW"/>
</dbReference>
<dbReference type="PANTHER" id="PTHR30419:SF2">
    <property type="entry name" value="LYSR FAMILY TRANSCRIPTIONAL REGULATOR"/>
    <property type="match status" value="1"/>
</dbReference>
<evidence type="ECO:0000256" key="2">
    <source>
        <dbReference type="ARBA" id="ARBA00023015"/>
    </source>
</evidence>
<keyword evidence="3 6" id="KW-0238">DNA-binding</keyword>
<dbReference type="InterPro" id="IPR050950">
    <property type="entry name" value="HTH-type_LysR_regulators"/>
</dbReference>
<dbReference type="CDD" id="cd08421">
    <property type="entry name" value="PBP2_LTTR_like_1"/>
    <property type="match status" value="1"/>
</dbReference>
<evidence type="ECO:0000313" key="7">
    <source>
        <dbReference type="Proteomes" id="UP000184520"/>
    </source>
</evidence>
<organism evidence="6 7">
    <name type="scientific">Marisediminitalea aggregata</name>
    <dbReference type="NCBI Taxonomy" id="634436"/>
    <lineage>
        <taxon>Bacteria</taxon>
        <taxon>Pseudomonadati</taxon>
        <taxon>Pseudomonadota</taxon>
        <taxon>Gammaproteobacteria</taxon>
        <taxon>Alteromonadales</taxon>
        <taxon>Alteromonadaceae</taxon>
        <taxon>Marisediminitalea</taxon>
    </lineage>
</organism>
<keyword evidence="2" id="KW-0805">Transcription regulation</keyword>
<evidence type="ECO:0000259" key="5">
    <source>
        <dbReference type="PROSITE" id="PS50931"/>
    </source>
</evidence>
<name>A0A1M5NHQ5_9ALTE</name>
<feature type="domain" description="HTH lysR-type" evidence="5">
    <location>
        <begin position="1"/>
        <end position="60"/>
    </location>
</feature>
<dbReference type="PROSITE" id="PS50931">
    <property type="entry name" value="HTH_LYSR"/>
    <property type="match status" value="1"/>
</dbReference>
<dbReference type="STRING" id="634436.SAMN05216361_3221"/>
<dbReference type="PANTHER" id="PTHR30419">
    <property type="entry name" value="HTH-TYPE TRANSCRIPTIONAL REGULATOR YBHD"/>
    <property type="match status" value="1"/>
</dbReference>
<dbReference type="Pfam" id="PF00126">
    <property type="entry name" value="HTH_1"/>
    <property type="match status" value="1"/>
</dbReference>
<proteinExistence type="inferred from homology"/>
<sequence length="297" mass="32542">MQYTLSDLRLFLAIAETGNLTKGAEKVCLAPSTASHKIKTLESNIGTLLLSRHARGISLTTAGEIFLRHARHTLANLEQMHADLMPFAKGLQGHIRLWANTHAIHSYLPADLAVFLGKHPTVSIALEEHTSADILDAVQKGDIDAGIVAEPNDSRPLTLLDYRDDRLVLITPHAHPLAKNQRVAFANVLHHPFVMLHNGSAIHTFTMNIASQLGQHLNVRVQVKSFEAVCRMVSAGVGIGLVPFDAVAQQPHLPVSVIDLDEAWAQRSLKVCVRSQTSLSTFTQLLVDQLTTKNNRT</sequence>
<dbReference type="Proteomes" id="UP000184520">
    <property type="component" value="Unassembled WGS sequence"/>
</dbReference>
<dbReference type="RefSeq" id="WP_073324189.1">
    <property type="nucleotide sequence ID" value="NZ_FQWD01000005.1"/>
</dbReference>
<dbReference type="OrthoDB" id="9785974at2"/>
<dbReference type="AlphaFoldDB" id="A0A1M5NHQ5"/>